<gene>
    <name evidence="2" type="ORF">KQX54_008659</name>
</gene>
<evidence type="ECO:0000256" key="1">
    <source>
        <dbReference type="SAM" id="MobiDB-lite"/>
    </source>
</evidence>
<dbReference type="AlphaFoldDB" id="A0AAV7HQC7"/>
<reference evidence="2 3" key="1">
    <citation type="journal article" date="2021" name="J. Hered.">
        <title>A chromosome-level genome assembly of the parasitoid wasp, Cotesia glomerata (Hymenoptera: Braconidae).</title>
        <authorList>
            <person name="Pinto B.J."/>
            <person name="Weis J.J."/>
            <person name="Gamble T."/>
            <person name="Ode P.J."/>
            <person name="Paul R."/>
            <person name="Zaspel J.M."/>
        </authorList>
    </citation>
    <scope>NUCLEOTIDE SEQUENCE [LARGE SCALE GENOMIC DNA]</scope>
    <source>
        <strain evidence="2">CgM1</strain>
    </source>
</reference>
<feature type="compositionally biased region" description="Basic residues" evidence="1">
    <location>
        <begin position="23"/>
        <end position="32"/>
    </location>
</feature>
<organism evidence="2 3">
    <name type="scientific">Cotesia glomerata</name>
    <name type="common">Lepidopteran parasitic wasp</name>
    <name type="synonym">Apanteles glomeratus</name>
    <dbReference type="NCBI Taxonomy" id="32391"/>
    <lineage>
        <taxon>Eukaryota</taxon>
        <taxon>Metazoa</taxon>
        <taxon>Ecdysozoa</taxon>
        <taxon>Arthropoda</taxon>
        <taxon>Hexapoda</taxon>
        <taxon>Insecta</taxon>
        <taxon>Pterygota</taxon>
        <taxon>Neoptera</taxon>
        <taxon>Endopterygota</taxon>
        <taxon>Hymenoptera</taxon>
        <taxon>Apocrita</taxon>
        <taxon>Ichneumonoidea</taxon>
        <taxon>Braconidae</taxon>
        <taxon>Microgastrinae</taxon>
        <taxon>Cotesia</taxon>
    </lineage>
</organism>
<name>A0AAV7HQC7_COTGL</name>
<accession>A0AAV7HQC7</accession>
<evidence type="ECO:0000313" key="2">
    <source>
        <dbReference type="EMBL" id="KAH0546342.1"/>
    </source>
</evidence>
<keyword evidence="3" id="KW-1185">Reference proteome</keyword>
<protein>
    <submittedName>
        <fullName evidence="2">Uncharacterized protein</fullName>
    </submittedName>
</protein>
<feature type="region of interest" description="Disordered" evidence="1">
    <location>
        <begin position="1"/>
        <end position="32"/>
    </location>
</feature>
<comment type="caution">
    <text evidence="2">The sequence shown here is derived from an EMBL/GenBank/DDBJ whole genome shotgun (WGS) entry which is preliminary data.</text>
</comment>
<dbReference type="EMBL" id="JAHXZJ010002237">
    <property type="protein sequence ID" value="KAH0546342.1"/>
    <property type="molecule type" value="Genomic_DNA"/>
</dbReference>
<proteinExistence type="predicted"/>
<evidence type="ECO:0000313" key="3">
    <source>
        <dbReference type="Proteomes" id="UP000826195"/>
    </source>
</evidence>
<feature type="compositionally biased region" description="Basic and acidic residues" evidence="1">
    <location>
        <begin position="13"/>
        <end position="22"/>
    </location>
</feature>
<sequence>MLLDFSELSDTNEMNKRCGDKTKAHRRKKEKRIGRGCQWVSSNLNNCATNINLAPLAIVGDGSAAAGGSRARAPRVK</sequence>
<dbReference type="Proteomes" id="UP000826195">
    <property type="component" value="Unassembled WGS sequence"/>
</dbReference>